<comment type="caution">
    <text evidence="4">The sequence shown here is derived from an EMBL/GenBank/DDBJ whole genome shotgun (WGS) entry which is preliminary data.</text>
</comment>
<evidence type="ECO:0000256" key="3">
    <source>
        <dbReference type="PIRSR" id="PIRSR613078-2"/>
    </source>
</evidence>
<dbReference type="SUPFAM" id="SSF53254">
    <property type="entry name" value="Phosphoglycerate mutase-like"/>
    <property type="match status" value="1"/>
</dbReference>
<organism evidence="4 5">
    <name type="scientific">Actinomadura chibensis</name>
    <dbReference type="NCBI Taxonomy" id="392828"/>
    <lineage>
        <taxon>Bacteria</taxon>
        <taxon>Bacillati</taxon>
        <taxon>Actinomycetota</taxon>
        <taxon>Actinomycetes</taxon>
        <taxon>Streptosporangiales</taxon>
        <taxon>Thermomonosporaceae</taxon>
        <taxon>Actinomadura</taxon>
    </lineage>
</organism>
<accession>A0A5D0NX00</accession>
<dbReference type="GO" id="GO:0004331">
    <property type="term" value="F:fructose-2,6-bisphosphate 2-phosphatase activity"/>
    <property type="evidence" value="ECO:0007669"/>
    <property type="project" value="TreeGrafter"/>
</dbReference>
<name>A0A5D0NX00_9ACTN</name>
<dbReference type="Proteomes" id="UP000323380">
    <property type="component" value="Unassembled WGS sequence"/>
</dbReference>
<dbReference type="InterPro" id="IPR051695">
    <property type="entry name" value="Phosphoglycerate_Mutase"/>
</dbReference>
<dbReference type="STRING" id="1220554.GCA_001552135_07147"/>
<dbReference type="CDD" id="cd07067">
    <property type="entry name" value="HP_PGM_like"/>
    <property type="match status" value="1"/>
</dbReference>
<dbReference type="AlphaFoldDB" id="A0A5D0NX00"/>
<feature type="binding site" evidence="3">
    <location>
        <begin position="22"/>
        <end position="23"/>
    </location>
    <ligand>
        <name>substrate</name>
    </ligand>
</feature>
<evidence type="ECO:0000256" key="1">
    <source>
        <dbReference type="ARBA" id="ARBA00022801"/>
    </source>
</evidence>
<feature type="binding site" evidence="3">
    <location>
        <position position="59"/>
    </location>
    <ligand>
        <name>substrate</name>
    </ligand>
</feature>
<feature type="active site" description="Proton donor/acceptor" evidence="2">
    <location>
        <position position="83"/>
    </location>
</feature>
<sequence length="186" mass="20443">MAVEITFETHSLTEDNENGIATGWLPGRLSAEGRRLAAELGVRRRNTGLAAVFVSDLQRAVETAQIAFPDATPAIYQESRLRECDYGELNGAPVGVVAAERARRIDTPYPGGQSYRQVIQATGDFLRDLSAAWDGQRVLVISHSANKWAFDCLLTGASIETLVDAPFNWQEGWHYTLPKNWPAPTA</sequence>
<feature type="active site" description="Tele-phosphohistidine intermediate" evidence="2">
    <location>
        <position position="10"/>
    </location>
</feature>
<dbReference type="InterPro" id="IPR013078">
    <property type="entry name" value="His_Pase_superF_clade-1"/>
</dbReference>
<feature type="binding site" evidence="3">
    <location>
        <begin position="83"/>
        <end position="86"/>
    </location>
    <ligand>
        <name>substrate</name>
    </ligand>
</feature>
<keyword evidence="1" id="KW-0378">Hydrolase</keyword>
<dbReference type="PANTHER" id="PTHR46517">
    <property type="entry name" value="FRUCTOSE-2,6-BISPHOSPHATASE TIGAR"/>
    <property type="match status" value="1"/>
</dbReference>
<dbReference type="InterPro" id="IPR029033">
    <property type="entry name" value="His_PPase_superfam"/>
</dbReference>
<evidence type="ECO:0000313" key="4">
    <source>
        <dbReference type="EMBL" id="TYB48802.1"/>
    </source>
</evidence>
<dbReference type="GO" id="GO:0043456">
    <property type="term" value="P:regulation of pentose-phosphate shunt"/>
    <property type="evidence" value="ECO:0007669"/>
    <property type="project" value="TreeGrafter"/>
</dbReference>
<dbReference type="PANTHER" id="PTHR46517:SF1">
    <property type="entry name" value="FRUCTOSE-2,6-BISPHOSPHATASE TIGAR"/>
    <property type="match status" value="1"/>
</dbReference>
<dbReference type="RefSeq" id="WP_067902417.1">
    <property type="nucleotide sequence ID" value="NZ_VSFG01000001.1"/>
</dbReference>
<dbReference type="Gene3D" id="3.40.50.1240">
    <property type="entry name" value="Phosphoglycerate mutase-like"/>
    <property type="match status" value="1"/>
</dbReference>
<proteinExistence type="predicted"/>
<dbReference type="EMBL" id="VSFG01000001">
    <property type="protein sequence ID" value="TYB48802.1"/>
    <property type="molecule type" value="Genomic_DNA"/>
</dbReference>
<dbReference type="GO" id="GO:0045820">
    <property type="term" value="P:negative regulation of glycolytic process"/>
    <property type="evidence" value="ECO:0007669"/>
    <property type="project" value="TreeGrafter"/>
</dbReference>
<protein>
    <submittedName>
        <fullName evidence="4">Histidine phosphatase family protein</fullName>
    </submittedName>
</protein>
<evidence type="ECO:0000313" key="5">
    <source>
        <dbReference type="Proteomes" id="UP000323380"/>
    </source>
</evidence>
<dbReference type="GO" id="GO:0005829">
    <property type="term" value="C:cytosol"/>
    <property type="evidence" value="ECO:0007669"/>
    <property type="project" value="TreeGrafter"/>
</dbReference>
<dbReference type="Pfam" id="PF00300">
    <property type="entry name" value="His_Phos_1"/>
    <property type="match status" value="1"/>
</dbReference>
<evidence type="ECO:0000256" key="2">
    <source>
        <dbReference type="PIRSR" id="PIRSR613078-1"/>
    </source>
</evidence>
<reference evidence="4 5" key="1">
    <citation type="submission" date="2019-08" db="EMBL/GenBank/DDBJ databases">
        <title>Actinomadura sp. nov. CYP1-5 isolated from mountain soil.</title>
        <authorList>
            <person name="Songsumanus A."/>
            <person name="Kuncharoen N."/>
            <person name="Kudo T."/>
            <person name="Yuki M."/>
            <person name="Igarashi Y."/>
            <person name="Tanasupawat S."/>
        </authorList>
    </citation>
    <scope>NUCLEOTIDE SEQUENCE [LARGE SCALE GENOMIC DNA]</scope>
    <source>
        <strain evidence="4 5">JCM 14158</strain>
    </source>
</reference>
<keyword evidence="5" id="KW-1185">Reference proteome</keyword>
<gene>
    <name evidence="4" type="ORF">FXF69_06455</name>
</gene>